<dbReference type="EMBL" id="JABFFQ010000013">
    <property type="protein sequence ID" value="MDV4343970.1"/>
    <property type="molecule type" value="Genomic_DNA"/>
</dbReference>
<evidence type="ECO:0000313" key="3">
    <source>
        <dbReference type="Proteomes" id="UP001273768"/>
    </source>
</evidence>
<evidence type="ECO:0000256" key="1">
    <source>
        <dbReference type="SAM" id="MobiDB-lite"/>
    </source>
</evidence>
<accession>A0ABU3Z575</accession>
<name>A0ABU3Z575_9EURY</name>
<feature type="region of interest" description="Disordered" evidence="1">
    <location>
        <begin position="1"/>
        <end position="40"/>
    </location>
</feature>
<organism evidence="2 3">
    <name type="scientific">Methanoculleus nereidis</name>
    <dbReference type="NCBI Taxonomy" id="2735141"/>
    <lineage>
        <taxon>Archaea</taxon>
        <taxon>Methanobacteriati</taxon>
        <taxon>Methanobacteriota</taxon>
        <taxon>Stenosarchaea group</taxon>
        <taxon>Methanomicrobia</taxon>
        <taxon>Methanomicrobiales</taxon>
        <taxon>Methanomicrobiaceae</taxon>
        <taxon>Methanoculleus</taxon>
    </lineage>
</organism>
<proteinExistence type="predicted"/>
<dbReference type="Proteomes" id="UP001273768">
    <property type="component" value="Unassembled WGS sequence"/>
</dbReference>
<dbReference type="RefSeq" id="WP_317297151.1">
    <property type="nucleotide sequence ID" value="NZ_JABFFQ010000013.1"/>
</dbReference>
<protein>
    <submittedName>
        <fullName evidence="2">Uncharacterized protein</fullName>
    </submittedName>
</protein>
<sequence length="87" mass="9539">MHPNTRESDARKETVKASRRYSSDDSTHTPPISGTFEPAGTIEYGGIPPSDNIPVAEGQKSLTTVEREALELAIQKHSRALDLLARH</sequence>
<feature type="compositionally biased region" description="Basic and acidic residues" evidence="1">
    <location>
        <begin position="1"/>
        <end position="27"/>
    </location>
</feature>
<reference evidence="2 3" key="1">
    <citation type="submission" date="2020-05" db="EMBL/GenBank/DDBJ databases">
        <title>Isolation and characterization of methanoarchaea from a cold seep at offshore SW Taiwan.</title>
        <authorList>
            <person name="Chen Y.-W."/>
            <person name="Chen S.-C."/>
            <person name="Lai M.-C."/>
        </authorList>
    </citation>
    <scope>NUCLEOTIDE SEQUENCE [LARGE SCALE GENOMIC DNA]</scope>
    <source>
        <strain evidence="2 3">YWC-01</strain>
    </source>
</reference>
<evidence type="ECO:0000313" key="2">
    <source>
        <dbReference type="EMBL" id="MDV4343970.1"/>
    </source>
</evidence>
<comment type="caution">
    <text evidence="2">The sequence shown here is derived from an EMBL/GenBank/DDBJ whole genome shotgun (WGS) entry which is preliminary data.</text>
</comment>
<gene>
    <name evidence="2" type="ORF">HL657_12520</name>
</gene>
<keyword evidence="3" id="KW-1185">Reference proteome</keyword>